<reference evidence="7 8" key="1">
    <citation type="journal article" date="2018" name="Plant J.">
        <title>Genome sequences of Chlorella sorokiniana UTEX 1602 and Micractinium conductrix SAG 241.80: implications to maltose excretion by a green alga.</title>
        <authorList>
            <person name="Arriola M.B."/>
            <person name="Velmurugan N."/>
            <person name="Zhang Y."/>
            <person name="Plunkett M.H."/>
            <person name="Hondzo H."/>
            <person name="Barney B.M."/>
        </authorList>
    </citation>
    <scope>NUCLEOTIDE SEQUENCE [LARGE SCALE GENOMIC DNA]</scope>
    <source>
        <strain evidence="8">UTEX 1602</strain>
    </source>
</reference>
<dbReference type="InterPro" id="IPR053790">
    <property type="entry name" value="P5CR-like_CS"/>
</dbReference>
<dbReference type="OrthoDB" id="10263291at2759"/>
<dbReference type="InterPro" id="IPR000304">
    <property type="entry name" value="Pyrroline-COOH_reductase"/>
</dbReference>
<evidence type="ECO:0000259" key="6">
    <source>
        <dbReference type="Pfam" id="PF14748"/>
    </source>
</evidence>
<dbReference type="FunFam" id="1.10.3730.10:FF:000001">
    <property type="entry name" value="Pyrroline-5-carboxylate reductase"/>
    <property type="match status" value="1"/>
</dbReference>
<keyword evidence="8" id="KW-1185">Reference proteome</keyword>
<dbReference type="PROSITE" id="PS00521">
    <property type="entry name" value="P5CR"/>
    <property type="match status" value="1"/>
</dbReference>
<keyword evidence="4" id="KW-0641">Proline biosynthesis</keyword>
<dbReference type="InterPro" id="IPR036291">
    <property type="entry name" value="NAD(P)-bd_dom_sf"/>
</dbReference>
<dbReference type="HAMAP" id="MF_01925">
    <property type="entry name" value="P5C_reductase"/>
    <property type="match status" value="1"/>
</dbReference>
<gene>
    <name evidence="7" type="ORF">C2E21_0149</name>
</gene>
<comment type="catalytic activity">
    <reaction evidence="4">
        <text>L-proline + NADP(+) = (S)-1-pyrroline-5-carboxylate + NADPH + 2 H(+)</text>
        <dbReference type="Rhea" id="RHEA:14109"/>
        <dbReference type="ChEBI" id="CHEBI:15378"/>
        <dbReference type="ChEBI" id="CHEBI:17388"/>
        <dbReference type="ChEBI" id="CHEBI:57783"/>
        <dbReference type="ChEBI" id="CHEBI:58349"/>
        <dbReference type="ChEBI" id="CHEBI:60039"/>
        <dbReference type="EC" id="1.5.1.2"/>
    </reaction>
</comment>
<dbReference type="Gene3D" id="1.10.3730.10">
    <property type="entry name" value="ProC C-terminal domain-like"/>
    <property type="match status" value="1"/>
</dbReference>
<evidence type="ECO:0000256" key="3">
    <source>
        <dbReference type="ARBA" id="ARBA00023002"/>
    </source>
</evidence>
<evidence type="ECO:0000256" key="4">
    <source>
        <dbReference type="RuleBase" id="RU003903"/>
    </source>
</evidence>
<protein>
    <recommendedName>
        <fullName evidence="4">Pyrroline-5-carboxylate reductase</fullName>
        <ecNumber evidence="4">1.5.1.2</ecNumber>
    </recommendedName>
</protein>
<organism evidence="7 8">
    <name type="scientific">Chlorella sorokiniana</name>
    <name type="common">Freshwater green alga</name>
    <dbReference type="NCBI Taxonomy" id="3076"/>
    <lineage>
        <taxon>Eukaryota</taxon>
        <taxon>Viridiplantae</taxon>
        <taxon>Chlorophyta</taxon>
        <taxon>core chlorophytes</taxon>
        <taxon>Trebouxiophyceae</taxon>
        <taxon>Chlorellales</taxon>
        <taxon>Chlorellaceae</taxon>
        <taxon>Chlorella clade</taxon>
        <taxon>Chlorella</taxon>
    </lineage>
</organism>
<dbReference type="NCBIfam" id="TIGR00112">
    <property type="entry name" value="proC"/>
    <property type="match status" value="1"/>
</dbReference>
<dbReference type="PANTHER" id="PTHR11645:SF0">
    <property type="entry name" value="PYRROLINE-5-CARBOXYLATE REDUCTASE 3"/>
    <property type="match status" value="1"/>
</dbReference>
<dbReference type="GO" id="GO:0055129">
    <property type="term" value="P:L-proline biosynthetic process"/>
    <property type="evidence" value="ECO:0007669"/>
    <property type="project" value="UniProtKB-UniPathway"/>
</dbReference>
<feature type="domain" description="Pyrroline-5-carboxylate reductase catalytic N-terminal" evidence="5">
    <location>
        <begin position="1"/>
        <end position="92"/>
    </location>
</feature>
<dbReference type="UniPathway" id="UPA00098">
    <property type="reaction ID" value="UER00361"/>
</dbReference>
<dbReference type="STRING" id="3076.A0A2P6U3W4"/>
<keyword evidence="3 4" id="KW-0560">Oxidoreductase</keyword>
<dbReference type="EC" id="1.5.1.2" evidence="4"/>
<evidence type="ECO:0000256" key="1">
    <source>
        <dbReference type="ARBA" id="ARBA00005525"/>
    </source>
</evidence>
<dbReference type="PANTHER" id="PTHR11645">
    <property type="entry name" value="PYRROLINE-5-CARBOXYLATE REDUCTASE"/>
    <property type="match status" value="1"/>
</dbReference>
<comment type="caution">
    <text evidence="7">The sequence shown here is derived from an EMBL/GenBank/DDBJ whole genome shotgun (WGS) entry which is preliminary data.</text>
</comment>
<evidence type="ECO:0000313" key="7">
    <source>
        <dbReference type="EMBL" id="PRW61004.1"/>
    </source>
</evidence>
<dbReference type="Pfam" id="PF03807">
    <property type="entry name" value="F420_oxidored"/>
    <property type="match status" value="1"/>
</dbReference>
<dbReference type="InterPro" id="IPR008927">
    <property type="entry name" value="6-PGluconate_DH-like_C_sf"/>
</dbReference>
<comment type="pathway">
    <text evidence="4">Amino-acid biosynthesis; L-proline biosynthesis; L-proline from L-glutamate 5-semialdehyde: step 1/1.</text>
</comment>
<dbReference type="InterPro" id="IPR028939">
    <property type="entry name" value="P5C_Rdtase_cat_N"/>
</dbReference>
<dbReference type="Gene3D" id="3.40.50.720">
    <property type="entry name" value="NAD(P)-binding Rossmann-like Domain"/>
    <property type="match status" value="1"/>
</dbReference>
<evidence type="ECO:0000256" key="2">
    <source>
        <dbReference type="ARBA" id="ARBA00022857"/>
    </source>
</evidence>
<dbReference type="SUPFAM" id="SSF48179">
    <property type="entry name" value="6-phosphogluconate dehydrogenase C-terminal domain-like"/>
    <property type="match status" value="1"/>
</dbReference>
<dbReference type="InterPro" id="IPR029036">
    <property type="entry name" value="P5CR_dimer"/>
</dbReference>
<dbReference type="Pfam" id="PF14748">
    <property type="entry name" value="P5CR_dimer"/>
    <property type="match status" value="1"/>
</dbReference>
<dbReference type="GO" id="GO:0004735">
    <property type="term" value="F:pyrroline-5-carboxylate reductase activity"/>
    <property type="evidence" value="ECO:0007669"/>
    <property type="project" value="UniProtKB-EC"/>
</dbReference>
<accession>A0A2P6U3W4</accession>
<evidence type="ECO:0000313" key="8">
    <source>
        <dbReference type="Proteomes" id="UP000239899"/>
    </source>
</evidence>
<dbReference type="Proteomes" id="UP000239899">
    <property type="component" value="Unassembled WGS sequence"/>
</dbReference>
<proteinExistence type="inferred from homology"/>
<sequence length="448" mass="46555">MGEALLRGFLRAKVSSPGRICASVRDWERQEALERIGVGSVFRDATEGGSRDVAHFARILLLCTKPQALPEVLESLAPHVTEEHLVISVAAGVTLKALEEALGPHVRVIRVMPNTPALVQCGASAYALGRNATQRDAELVDLMFSSVGFCIRVEEKQLDAVTGLSGSGPAFVYLMIEALADGGVAAGLPRETALALAAQTVKGAAQMVFSDDATSESGMVHPGVLKDRVASPAGTTIAGLTELESSGVRGAFIRAVTRAAARSKELAAARRRRRLATRVAASAAQPLLRVAAPLGRLAVRALPANLLAAAFAAARSGRMNPWIMAGLLVYCVGVTIYATNTRRQVEVATATAASSLDATSASGSLASASASASLSSVDAEAASKAAAAGQDKKKERSEVCKVCGGTGQVSYENHMQAYDGTVCPCCLGKGRVKRYQGNLISALLSFDP</sequence>
<keyword evidence="4" id="KW-0028">Amino-acid biosynthesis</keyword>
<evidence type="ECO:0000259" key="5">
    <source>
        <dbReference type="Pfam" id="PF03807"/>
    </source>
</evidence>
<dbReference type="EMBL" id="LHPG02000001">
    <property type="protein sequence ID" value="PRW61004.1"/>
    <property type="molecule type" value="Genomic_DNA"/>
</dbReference>
<comment type="similarity">
    <text evidence="1 4">Belongs to the pyrroline-5-carboxylate reductase family.</text>
</comment>
<keyword evidence="2 4" id="KW-0521">NADP</keyword>
<feature type="domain" description="Pyrroline-5-carboxylate reductase dimerisation" evidence="6">
    <location>
        <begin position="155"/>
        <end position="266"/>
    </location>
</feature>
<dbReference type="SUPFAM" id="SSF51735">
    <property type="entry name" value="NAD(P)-binding Rossmann-fold domains"/>
    <property type="match status" value="1"/>
</dbReference>
<dbReference type="AlphaFoldDB" id="A0A2P6U3W4"/>
<name>A0A2P6U3W4_CHLSO</name>